<evidence type="ECO:0000256" key="6">
    <source>
        <dbReference type="ARBA" id="ARBA00022722"/>
    </source>
</evidence>
<evidence type="ECO:0000256" key="2">
    <source>
        <dbReference type="ARBA" id="ARBA00001947"/>
    </source>
</evidence>
<proteinExistence type="inferred from homology"/>
<keyword evidence="6" id="KW-0540">Nuclease</keyword>
<dbReference type="Proteomes" id="UP001634393">
    <property type="component" value="Unassembled WGS sequence"/>
</dbReference>
<keyword evidence="9" id="KW-0378">Hydrolase</keyword>
<comment type="cofactor">
    <cofactor evidence="2">
        <name>Zn(2+)</name>
        <dbReference type="ChEBI" id="CHEBI:29105"/>
    </cofactor>
</comment>
<dbReference type="GO" id="GO:0042781">
    <property type="term" value="F:3'-tRNA processing endoribonuclease activity"/>
    <property type="evidence" value="ECO:0007669"/>
    <property type="project" value="UniProtKB-EC"/>
</dbReference>
<dbReference type="InterPro" id="IPR036866">
    <property type="entry name" value="RibonucZ/Hydroxyglut_hydro"/>
</dbReference>
<reference evidence="13 14" key="1">
    <citation type="submission" date="2024-12" db="EMBL/GenBank/DDBJ databases">
        <title>The unique morphological basis and parallel evolutionary history of personate flowers in Penstemon.</title>
        <authorList>
            <person name="Depatie T.H."/>
            <person name="Wessinger C.A."/>
        </authorList>
    </citation>
    <scope>NUCLEOTIDE SEQUENCE [LARGE SCALE GENOMIC DNA]</scope>
    <source>
        <strain evidence="13">WTNN_2</strain>
        <tissue evidence="13">Leaf</tissue>
    </source>
</reference>
<evidence type="ECO:0000256" key="9">
    <source>
        <dbReference type="ARBA" id="ARBA00022801"/>
    </source>
</evidence>
<dbReference type="FunFam" id="3.60.15.10:FF:000052">
    <property type="entry name" value="tRNAse Z TRZ4, mitochondrial"/>
    <property type="match status" value="1"/>
</dbReference>
<feature type="compositionally biased region" description="Basic and acidic residues" evidence="11">
    <location>
        <begin position="122"/>
        <end position="132"/>
    </location>
</feature>
<keyword evidence="5" id="KW-0819">tRNA processing</keyword>
<evidence type="ECO:0000256" key="11">
    <source>
        <dbReference type="SAM" id="MobiDB-lite"/>
    </source>
</evidence>
<comment type="similarity">
    <text evidence="3">Belongs to the RNase Z family.</text>
</comment>
<evidence type="ECO:0000256" key="5">
    <source>
        <dbReference type="ARBA" id="ARBA00022694"/>
    </source>
</evidence>
<dbReference type="InterPro" id="IPR027794">
    <property type="entry name" value="tRNase_Z_dom"/>
</dbReference>
<keyword evidence="14" id="KW-1185">Reference proteome</keyword>
<feature type="domain" description="tRNase Z endonuclease" evidence="12">
    <location>
        <begin position="158"/>
        <end position="214"/>
    </location>
</feature>
<dbReference type="InterPro" id="IPR047151">
    <property type="entry name" value="RNZ2-like"/>
</dbReference>
<dbReference type="Pfam" id="PF13691">
    <property type="entry name" value="Lactamase_B_4"/>
    <property type="match status" value="1"/>
</dbReference>
<dbReference type="EC" id="3.1.26.11" evidence="4"/>
<comment type="caution">
    <text evidence="13">The sequence shown here is derived from an EMBL/GenBank/DDBJ whole genome shotgun (WGS) entry which is preliminary data.</text>
</comment>
<dbReference type="SUPFAM" id="SSF56281">
    <property type="entry name" value="Metallo-hydrolase/oxidoreductase"/>
    <property type="match status" value="1"/>
</dbReference>
<keyword evidence="10" id="KW-0862">Zinc</keyword>
<keyword evidence="8" id="KW-0255">Endonuclease</keyword>
<evidence type="ECO:0000256" key="4">
    <source>
        <dbReference type="ARBA" id="ARBA00012477"/>
    </source>
</evidence>
<evidence type="ECO:0000256" key="8">
    <source>
        <dbReference type="ARBA" id="ARBA00022759"/>
    </source>
</evidence>
<organism evidence="13 14">
    <name type="scientific">Penstemon smallii</name>
    <dbReference type="NCBI Taxonomy" id="265156"/>
    <lineage>
        <taxon>Eukaryota</taxon>
        <taxon>Viridiplantae</taxon>
        <taxon>Streptophyta</taxon>
        <taxon>Embryophyta</taxon>
        <taxon>Tracheophyta</taxon>
        <taxon>Spermatophyta</taxon>
        <taxon>Magnoliopsida</taxon>
        <taxon>eudicotyledons</taxon>
        <taxon>Gunneridae</taxon>
        <taxon>Pentapetalae</taxon>
        <taxon>asterids</taxon>
        <taxon>lamiids</taxon>
        <taxon>Lamiales</taxon>
        <taxon>Plantaginaceae</taxon>
        <taxon>Cheloneae</taxon>
        <taxon>Penstemon</taxon>
    </lineage>
</organism>
<evidence type="ECO:0000256" key="1">
    <source>
        <dbReference type="ARBA" id="ARBA00000402"/>
    </source>
</evidence>
<dbReference type="PANTHER" id="PTHR12553">
    <property type="entry name" value="ZINC PHOSPHODIESTERASE ELAC PROTEIN 2"/>
    <property type="match status" value="1"/>
</dbReference>
<sequence length="510" mass="56508">MPQITNFRLLLSSASHHHVHPFLATTKNLSFSSSFPFFLETYFRKSKPPLIFPVFSSYSKKTYYTNKNSQKSRSFNRKKSTLSEPEKKDNKSKNSDRGGFFAMEEKDGSTKAGNGTIGFNRKRAEGRDDSEPKKNLQLKVRKLNPVNTISYVQILGTGMDTQDTSPSVLLFFDRQRFIFNAGEGLQRFCSEHKIKLSKIDHIFLSRVCTETAGGLPGLLLTLAGMGDEGMSVNVWGPSDLKYLVDAMKSFIPNAAMVHTRSFGPAPGLNKLPSGKSNMFDDPLVLIDDEVVKLSAILLRPSPLQVSEATEDIFSELGAPISENAVHPGDFSVIYIFELADIKGKFDPKKAAALGLRAGPKYRELQLGNSVMSDNQDVMVHPSDVMGPSIPGPVVLLVDCPTSMHLQELLSLKCLAPYYMDSAYSVPEGSKLVNCVIHLSPSSVTKTDDYQTWMSKFGGAQHIMAGHEKRNIEVPILKSSARIAARLNYLCPQFFPSPGFWSLILCQELMN</sequence>
<dbReference type="EMBL" id="JBJXBP010000003">
    <property type="protein sequence ID" value="KAL3840870.1"/>
    <property type="molecule type" value="Genomic_DNA"/>
</dbReference>
<evidence type="ECO:0000313" key="14">
    <source>
        <dbReference type="Proteomes" id="UP001634393"/>
    </source>
</evidence>
<protein>
    <recommendedName>
        <fullName evidence="4">ribonuclease Z</fullName>
        <ecNumber evidence="4">3.1.26.11</ecNumber>
    </recommendedName>
</protein>
<keyword evidence="7" id="KW-0479">Metal-binding</keyword>
<gene>
    <name evidence="13" type="ORF">ACJIZ3_025461</name>
</gene>
<evidence type="ECO:0000313" key="13">
    <source>
        <dbReference type="EMBL" id="KAL3840870.1"/>
    </source>
</evidence>
<dbReference type="GO" id="GO:0046872">
    <property type="term" value="F:metal ion binding"/>
    <property type="evidence" value="ECO:0007669"/>
    <property type="project" value="UniProtKB-KW"/>
</dbReference>
<dbReference type="Gene3D" id="3.60.15.10">
    <property type="entry name" value="Ribonuclease Z/Hydroxyacylglutathione hydrolase-like"/>
    <property type="match status" value="1"/>
</dbReference>
<evidence type="ECO:0000259" key="12">
    <source>
        <dbReference type="Pfam" id="PF13691"/>
    </source>
</evidence>
<evidence type="ECO:0000256" key="10">
    <source>
        <dbReference type="ARBA" id="ARBA00022833"/>
    </source>
</evidence>
<feature type="region of interest" description="Disordered" evidence="11">
    <location>
        <begin position="66"/>
        <end position="132"/>
    </location>
</feature>
<evidence type="ECO:0000256" key="7">
    <source>
        <dbReference type="ARBA" id="ARBA00022723"/>
    </source>
</evidence>
<accession>A0ABD3TVN4</accession>
<name>A0ABD3TVN4_9LAMI</name>
<dbReference type="AlphaFoldDB" id="A0ABD3TVN4"/>
<evidence type="ECO:0000256" key="3">
    <source>
        <dbReference type="ARBA" id="ARBA00007823"/>
    </source>
</evidence>
<feature type="compositionally biased region" description="Basic and acidic residues" evidence="11">
    <location>
        <begin position="84"/>
        <end position="96"/>
    </location>
</feature>
<dbReference type="PANTHER" id="PTHR12553:SF49">
    <property type="entry name" value="ZINC PHOSPHODIESTERASE ELAC PROTEIN 2"/>
    <property type="match status" value="1"/>
</dbReference>
<comment type="catalytic activity">
    <reaction evidence="1">
        <text>Endonucleolytic cleavage of RNA, removing extra 3' nucleotides from tRNA precursor, generating 3' termini of tRNAs. A 3'-hydroxy group is left at the tRNA terminus and a 5'-phosphoryl group is left at the trailer molecule.</text>
        <dbReference type="EC" id="3.1.26.11"/>
    </reaction>
</comment>